<evidence type="ECO:0000313" key="1">
    <source>
        <dbReference type="EMBL" id="VNP51261.1"/>
    </source>
</evidence>
<protein>
    <submittedName>
        <fullName evidence="1">Uncharacterized protein</fullName>
    </submittedName>
</protein>
<sequence length="57" mass="6455">MSLVLWLFLLILLYAELTNMILIGGLKIASMTLLLQHLKIIRISMKHTVSGERLSFG</sequence>
<gene>
    <name evidence="1" type="ORF">SAMEA2658744_00092</name>
</gene>
<name>A0A4J1V1Y5_STREE</name>
<accession>A0A4J1V1Y5</accession>
<organism evidence="1">
    <name type="scientific">Streptococcus pneumoniae</name>
    <dbReference type="NCBI Taxonomy" id="1313"/>
    <lineage>
        <taxon>Bacteria</taxon>
        <taxon>Bacillati</taxon>
        <taxon>Bacillota</taxon>
        <taxon>Bacilli</taxon>
        <taxon>Lactobacillales</taxon>
        <taxon>Streptococcaceae</taxon>
        <taxon>Streptococcus</taxon>
    </lineage>
</organism>
<dbReference type="EMBL" id="CAATGL010000001">
    <property type="protein sequence ID" value="VNP51261.1"/>
    <property type="molecule type" value="Genomic_DNA"/>
</dbReference>
<proteinExistence type="predicted"/>
<reference evidence="1" key="1">
    <citation type="submission" date="2019-04" db="EMBL/GenBank/DDBJ databases">
        <authorList>
            <consortium name="Pathogen Informatics"/>
        </authorList>
    </citation>
    <scope>NUCLEOTIDE SEQUENCE</scope>
    <source>
        <strain evidence="1">GPSC56</strain>
    </source>
</reference>
<dbReference type="AlphaFoldDB" id="A0A4J1V1Y5"/>